<dbReference type="Proteomes" id="UP000547674">
    <property type="component" value="Unassembled WGS sequence"/>
</dbReference>
<comment type="caution">
    <text evidence="2">The sequence shown here is derived from an EMBL/GenBank/DDBJ whole genome shotgun (WGS) entry which is preliminary data.</text>
</comment>
<dbReference type="InterPro" id="IPR003779">
    <property type="entry name" value="CMD-like"/>
</dbReference>
<dbReference type="EMBL" id="JABDJR010000468">
    <property type="protein sequence ID" value="NNF07398.1"/>
    <property type="molecule type" value="Genomic_DNA"/>
</dbReference>
<evidence type="ECO:0000259" key="1">
    <source>
        <dbReference type="Pfam" id="PF02627"/>
    </source>
</evidence>
<accession>A0A7Y2E8X3</accession>
<evidence type="ECO:0000313" key="2">
    <source>
        <dbReference type="EMBL" id="NNF07398.1"/>
    </source>
</evidence>
<reference evidence="2 3" key="1">
    <citation type="submission" date="2020-03" db="EMBL/GenBank/DDBJ databases">
        <title>Metabolic flexibility allows generalist bacteria to become dominant in a frequently disturbed ecosystem.</title>
        <authorList>
            <person name="Chen Y.-J."/>
            <person name="Leung P.M."/>
            <person name="Bay S.K."/>
            <person name="Hugenholtz P."/>
            <person name="Kessler A.J."/>
            <person name="Shelley G."/>
            <person name="Waite D.W."/>
            <person name="Cook P.L."/>
            <person name="Greening C."/>
        </authorList>
    </citation>
    <scope>NUCLEOTIDE SEQUENCE [LARGE SCALE GENOMIC DNA]</scope>
    <source>
        <strain evidence="2">SS_bin_28</strain>
    </source>
</reference>
<dbReference type="PANTHER" id="PTHR28180">
    <property type="entry name" value="CONSERVED MITOCHONDRIAL PROTEIN-RELATED"/>
    <property type="match status" value="1"/>
</dbReference>
<dbReference type="SUPFAM" id="SSF69118">
    <property type="entry name" value="AhpD-like"/>
    <property type="match status" value="1"/>
</dbReference>
<dbReference type="GO" id="GO:0051920">
    <property type="term" value="F:peroxiredoxin activity"/>
    <property type="evidence" value="ECO:0007669"/>
    <property type="project" value="InterPro"/>
</dbReference>
<dbReference type="Gene3D" id="1.20.1290.10">
    <property type="entry name" value="AhpD-like"/>
    <property type="match status" value="1"/>
</dbReference>
<dbReference type="Pfam" id="PF02627">
    <property type="entry name" value="CMD"/>
    <property type="match status" value="1"/>
</dbReference>
<name>A0A7Y2E8X3_UNCEI</name>
<gene>
    <name evidence="2" type="ORF">HKN21_11605</name>
</gene>
<protein>
    <recommendedName>
        <fullName evidence="1">Carboxymuconolactone decarboxylase-like domain-containing protein</fullName>
    </recommendedName>
</protein>
<dbReference type="InterPro" id="IPR029032">
    <property type="entry name" value="AhpD-like"/>
</dbReference>
<sequence>MNDRQLPTDLASKLADMSHFGEGDPTLDLALSAAACAKGDIDLLAQLIDFSMARSVSPELLREALLQTYLFAGYPRAINGLGVLAERAPLRHPHLDLNYDPMETARWMERGRRLCHRIYQDTYPGLLQKMEQISPELGRWMILEGYGKVLSRPNLDAQVREMVACAALMVLRVPKQLKSHLLGSLHVGATREQLGELIDAVGVLDPQSGDAARELLQNISDA</sequence>
<feature type="domain" description="Carboxymuconolactone decarboxylase-like" evidence="1">
    <location>
        <begin position="144"/>
        <end position="200"/>
    </location>
</feature>
<dbReference type="InterPro" id="IPR052999">
    <property type="entry name" value="PTS1_Protein"/>
</dbReference>
<evidence type="ECO:0000313" key="3">
    <source>
        <dbReference type="Proteomes" id="UP000547674"/>
    </source>
</evidence>
<organism evidence="2 3">
    <name type="scientific">Eiseniibacteriota bacterium</name>
    <dbReference type="NCBI Taxonomy" id="2212470"/>
    <lineage>
        <taxon>Bacteria</taxon>
        <taxon>Candidatus Eiseniibacteriota</taxon>
    </lineage>
</organism>
<dbReference type="PANTHER" id="PTHR28180:SF2">
    <property type="entry name" value="PEROXISOMAL PROTEIN 2"/>
    <property type="match status" value="1"/>
</dbReference>
<dbReference type="AlphaFoldDB" id="A0A7Y2E8X3"/>
<proteinExistence type="predicted"/>